<keyword evidence="3" id="KW-1185">Reference proteome</keyword>
<name>A0ABP0XVV5_9ROSI</name>
<evidence type="ECO:0000313" key="2">
    <source>
        <dbReference type="EMBL" id="CAK9310672.1"/>
    </source>
</evidence>
<dbReference type="EMBL" id="OZ021735">
    <property type="protein sequence ID" value="CAK9310672.1"/>
    <property type="molecule type" value="Genomic_DNA"/>
</dbReference>
<reference evidence="2 3" key="1">
    <citation type="submission" date="2024-03" db="EMBL/GenBank/DDBJ databases">
        <authorList>
            <person name="Gkanogiannis A."/>
            <person name="Becerra Lopez-Lavalle L."/>
        </authorList>
    </citation>
    <scope>NUCLEOTIDE SEQUENCE [LARGE SCALE GENOMIC DNA]</scope>
</reference>
<evidence type="ECO:0000313" key="3">
    <source>
        <dbReference type="Proteomes" id="UP001642487"/>
    </source>
</evidence>
<evidence type="ECO:0000256" key="1">
    <source>
        <dbReference type="SAM" id="MobiDB-lite"/>
    </source>
</evidence>
<dbReference type="Proteomes" id="UP001642487">
    <property type="component" value="Chromosome 1"/>
</dbReference>
<organism evidence="2 3">
    <name type="scientific">Citrullus colocynthis</name>
    <name type="common">colocynth</name>
    <dbReference type="NCBI Taxonomy" id="252529"/>
    <lineage>
        <taxon>Eukaryota</taxon>
        <taxon>Viridiplantae</taxon>
        <taxon>Streptophyta</taxon>
        <taxon>Embryophyta</taxon>
        <taxon>Tracheophyta</taxon>
        <taxon>Spermatophyta</taxon>
        <taxon>Magnoliopsida</taxon>
        <taxon>eudicotyledons</taxon>
        <taxon>Gunneridae</taxon>
        <taxon>Pentapetalae</taxon>
        <taxon>rosids</taxon>
        <taxon>fabids</taxon>
        <taxon>Cucurbitales</taxon>
        <taxon>Cucurbitaceae</taxon>
        <taxon>Benincaseae</taxon>
        <taxon>Citrullus</taxon>
    </lineage>
</organism>
<proteinExistence type="predicted"/>
<feature type="region of interest" description="Disordered" evidence="1">
    <location>
        <begin position="26"/>
        <end position="45"/>
    </location>
</feature>
<sequence>MLADFVAFQSQVLVINDSDESLTDANAKRLTTTRRNDSGSMSAMDNGRGSLEISWGFGLEKGRRTAMEDAIAIVPMFLSPVGWKDDGSVEEDSQLVRYFGLFDLMGTEVFRYFFSLSLVT</sequence>
<protein>
    <submittedName>
        <fullName evidence="2">Uncharacterized protein</fullName>
    </submittedName>
</protein>
<gene>
    <name evidence="2" type="ORF">CITCOLO1_LOCUS2307</name>
</gene>
<accession>A0ABP0XVV5</accession>